<keyword evidence="3 11" id="KW-0853">WD repeat</keyword>
<name>A0AAF0E8A7_9BASI</name>
<keyword evidence="13" id="KW-1185">Reference proteome</keyword>
<evidence type="ECO:0000256" key="2">
    <source>
        <dbReference type="ARBA" id="ARBA00022490"/>
    </source>
</evidence>
<sequence length="371" mass="40892">MEKNMDLSAKVAELEAELQSAPSARRSASVADWYPRVPPRHTLLGHRQPITSVAFHPNFSLVASASEDCSIKLWDWETGDLEQTLKGHTKPIQSVAFDHTGQYLVSCSSDLSTKIWDGNDGWKNIRTLHGHDHSVSSVLFMPGDQHIATASRDKTIKIWESSTGFCSRTLIGHDDWVRAIVASSDGRWLASCSSDQSVRVWDVASGEVRHELRGHDHVVECVSFAPVAAYENIRTLGAIQAAKDDPSAMQPGQFLASGSRDKTVRLWSQQGHCLRVLHGHDNWVRSIAFSPNGKFLLSVSDDKMLRVWDLATARCLKVVEAHSHFVTCLAWGRSRVDVNAKAGATTSEQDLQPVNVVATGSVDLSLKIWAP</sequence>
<protein>
    <submittedName>
        <fullName evidence="12">Lissencephaly-1</fullName>
    </submittedName>
</protein>
<dbReference type="PROSITE" id="PS50294">
    <property type="entry name" value="WD_REPEATS_REGION"/>
    <property type="match status" value="5"/>
</dbReference>
<evidence type="ECO:0000256" key="11">
    <source>
        <dbReference type="PROSITE-ProRule" id="PRU00221"/>
    </source>
</evidence>
<evidence type="ECO:0000256" key="1">
    <source>
        <dbReference type="ARBA" id="ARBA00022448"/>
    </source>
</evidence>
<evidence type="ECO:0000256" key="3">
    <source>
        <dbReference type="ARBA" id="ARBA00022574"/>
    </source>
</evidence>
<dbReference type="PROSITE" id="PS00678">
    <property type="entry name" value="WD_REPEATS_1"/>
    <property type="match status" value="3"/>
</dbReference>
<dbReference type="SUPFAM" id="SSF50978">
    <property type="entry name" value="WD40 repeat-like"/>
    <property type="match status" value="1"/>
</dbReference>
<evidence type="ECO:0000313" key="13">
    <source>
        <dbReference type="Proteomes" id="UP001220961"/>
    </source>
</evidence>
<keyword evidence="6" id="KW-0677">Repeat</keyword>
<feature type="repeat" description="WD" evidence="11">
    <location>
        <begin position="85"/>
        <end position="117"/>
    </location>
</feature>
<dbReference type="PRINTS" id="PR00320">
    <property type="entry name" value="GPROTEINBRPT"/>
</dbReference>
<dbReference type="Proteomes" id="UP001220961">
    <property type="component" value="Chromosome 3"/>
</dbReference>
<dbReference type="CDD" id="cd00200">
    <property type="entry name" value="WD40"/>
    <property type="match status" value="1"/>
</dbReference>
<dbReference type="PIRSF" id="PIRSF037647">
    <property type="entry name" value="Dynein_regulator_Lis1"/>
    <property type="match status" value="1"/>
</dbReference>
<keyword evidence="10" id="KW-0131">Cell cycle</keyword>
<proteinExistence type="predicted"/>
<keyword evidence="7" id="KW-0498">Mitosis</keyword>
<organism evidence="12 13">
    <name type="scientific">Malassezia caprae</name>
    <dbReference type="NCBI Taxonomy" id="1381934"/>
    <lineage>
        <taxon>Eukaryota</taxon>
        <taxon>Fungi</taxon>
        <taxon>Dikarya</taxon>
        <taxon>Basidiomycota</taxon>
        <taxon>Ustilaginomycotina</taxon>
        <taxon>Malasseziomycetes</taxon>
        <taxon>Malasseziales</taxon>
        <taxon>Malasseziaceae</taxon>
        <taxon>Malassezia</taxon>
    </lineage>
</organism>
<dbReference type="SMART" id="SM00320">
    <property type="entry name" value="WD40"/>
    <property type="match status" value="7"/>
</dbReference>
<feature type="repeat" description="WD" evidence="11">
    <location>
        <begin position="128"/>
        <end position="169"/>
    </location>
</feature>
<evidence type="ECO:0000313" key="12">
    <source>
        <dbReference type="EMBL" id="WFD19640.1"/>
    </source>
</evidence>
<keyword evidence="5" id="KW-0493">Microtubule</keyword>
<keyword evidence="9" id="KW-0206">Cytoskeleton</keyword>
<keyword evidence="4" id="KW-0132">Cell division</keyword>
<dbReference type="InterPro" id="IPR019775">
    <property type="entry name" value="WD40_repeat_CS"/>
</dbReference>
<evidence type="ECO:0000256" key="5">
    <source>
        <dbReference type="ARBA" id="ARBA00022701"/>
    </source>
</evidence>
<dbReference type="InterPro" id="IPR001680">
    <property type="entry name" value="WD40_rpt"/>
</dbReference>
<evidence type="ECO:0000256" key="7">
    <source>
        <dbReference type="ARBA" id="ARBA00022776"/>
    </source>
</evidence>
<keyword evidence="1" id="KW-0813">Transport</keyword>
<evidence type="ECO:0000256" key="6">
    <source>
        <dbReference type="ARBA" id="ARBA00022737"/>
    </source>
</evidence>
<accession>A0AAF0E8A7</accession>
<dbReference type="GO" id="GO:0051301">
    <property type="term" value="P:cell division"/>
    <property type="evidence" value="ECO:0007669"/>
    <property type="project" value="UniProtKB-KW"/>
</dbReference>
<dbReference type="GO" id="GO:0005874">
    <property type="term" value="C:microtubule"/>
    <property type="evidence" value="ECO:0007669"/>
    <property type="project" value="UniProtKB-KW"/>
</dbReference>
<dbReference type="PROSITE" id="PS50082">
    <property type="entry name" value="WD_REPEATS_2"/>
    <property type="match status" value="6"/>
</dbReference>
<evidence type="ECO:0000256" key="10">
    <source>
        <dbReference type="ARBA" id="ARBA00023306"/>
    </source>
</evidence>
<evidence type="ECO:0000256" key="8">
    <source>
        <dbReference type="ARBA" id="ARBA00023054"/>
    </source>
</evidence>
<dbReference type="PANTHER" id="PTHR19848:SF8">
    <property type="entry name" value="F-BOX AND WD REPEAT DOMAIN CONTAINING 7"/>
    <property type="match status" value="1"/>
</dbReference>
<dbReference type="InterPro" id="IPR017252">
    <property type="entry name" value="Dynein_regulator_LIS1"/>
</dbReference>
<dbReference type="FunFam" id="2.130.10.10:FF:000342">
    <property type="entry name" value="Nuclear distribution protein PAC1"/>
    <property type="match status" value="1"/>
</dbReference>
<feature type="repeat" description="WD" evidence="11">
    <location>
        <begin position="43"/>
        <end position="84"/>
    </location>
</feature>
<feature type="repeat" description="WD" evidence="11">
    <location>
        <begin position="170"/>
        <end position="211"/>
    </location>
</feature>
<evidence type="ECO:0000256" key="4">
    <source>
        <dbReference type="ARBA" id="ARBA00022618"/>
    </source>
</evidence>
<reference evidence="12" key="1">
    <citation type="submission" date="2023-03" db="EMBL/GenBank/DDBJ databases">
        <title>Mating type loci evolution in Malassezia.</title>
        <authorList>
            <person name="Coelho M.A."/>
        </authorList>
    </citation>
    <scope>NUCLEOTIDE SEQUENCE</scope>
    <source>
        <strain evidence="12">CBS 10434</strain>
    </source>
</reference>
<dbReference type="Pfam" id="PF00400">
    <property type="entry name" value="WD40"/>
    <property type="match status" value="6"/>
</dbReference>
<dbReference type="AlphaFoldDB" id="A0AAF0E8A7"/>
<dbReference type="PANTHER" id="PTHR19848">
    <property type="entry name" value="WD40 REPEAT PROTEIN"/>
    <property type="match status" value="1"/>
</dbReference>
<dbReference type="Gene3D" id="2.130.10.10">
    <property type="entry name" value="YVTN repeat-like/Quinoprotein amine dehydrogenase"/>
    <property type="match status" value="1"/>
</dbReference>
<feature type="repeat" description="WD" evidence="11">
    <location>
        <begin position="277"/>
        <end position="318"/>
    </location>
</feature>
<keyword evidence="2" id="KW-0963">Cytoplasm</keyword>
<dbReference type="InterPro" id="IPR020472">
    <property type="entry name" value="WD40_PAC1"/>
</dbReference>
<dbReference type="InterPro" id="IPR015943">
    <property type="entry name" value="WD40/YVTN_repeat-like_dom_sf"/>
</dbReference>
<evidence type="ECO:0000256" key="9">
    <source>
        <dbReference type="ARBA" id="ARBA00023212"/>
    </source>
</evidence>
<keyword evidence="8" id="KW-0175">Coiled coil</keyword>
<gene>
    <name evidence="12" type="primary">LIS1</name>
    <name evidence="12" type="ORF">MCAP1_001876</name>
</gene>
<feature type="repeat" description="WD" evidence="11">
    <location>
        <begin position="252"/>
        <end position="268"/>
    </location>
</feature>
<dbReference type="InterPro" id="IPR036322">
    <property type="entry name" value="WD40_repeat_dom_sf"/>
</dbReference>
<dbReference type="EMBL" id="CP119910">
    <property type="protein sequence ID" value="WFD19640.1"/>
    <property type="molecule type" value="Genomic_DNA"/>
</dbReference>